<protein>
    <submittedName>
        <fullName evidence="1">Uncharacterized protein</fullName>
    </submittedName>
</protein>
<keyword evidence="2" id="KW-1185">Reference proteome</keyword>
<evidence type="ECO:0000313" key="1">
    <source>
        <dbReference type="EMBL" id="GAA1617003.1"/>
    </source>
</evidence>
<sequence>MYSAEVARIAPLSRDQSTVLVKLSLAAAITHGFTVAYDRGVALVSTDSSGAVLGLSNLARTVAQHDRSEWPRLIEEHFGCLARQLRQGPPAPPADPVNELIQRLVPRDALPADWTADRPDFLPGLVAVPATINDGTVTMYLDPADLGLTWSAADSFGLANLQKLAAHVEHEEIHGVGITFVTGTSFAASKALVLDTVLRDSLNVEAPQYGVLAALPTRDVLMLHVVEDLSVISALGHLLNLAARSHATGQGPLTPAVYWVSPEQTWHPATAASPNRTSLRLSPNIEALTRDLAAREESSR</sequence>
<name>A0ABN2ET81_9ACTN</name>
<comment type="caution">
    <text evidence="1">The sequence shown here is derived from an EMBL/GenBank/DDBJ whole genome shotgun (WGS) entry which is preliminary data.</text>
</comment>
<gene>
    <name evidence="1" type="ORF">GCM10009789_83800</name>
</gene>
<evidence type="ECO:0000313" key="2">
    <source>
        <dbReference type="Proteomes" id="UP001500393"/>
    </source>
</evidence>
<proteinExistence type="predicted"/>
<organism evidence="1 2">
    <name type="scientific">Kribbella sancticallisti</name>
    <dbReference type="NCBI Taxonomy" id="460087"/>
    <lineage>
        <taxon>Bacteria</taxon>
        <taxon>Bacillati</taxon>
        <taxon>Actinomycetota</taxon>
        <taxon>Actinomycetes</taxon>
        <taxon>Propionibacteriales</taxon>
        <taxon>Kribbellaceae</taxon>
        <taxon>Kribbella</taxon>
    </lineage>
</organism>
<dbReference type="RefSeq" id="WP_344222353.1">
    <property type="nucleotide sequence ID" value="NZ_BAAAOS010000066.1"/>
</dbReference>
<accession>A0ABN2ET81</accession>
<dbReference type="Proteomes" id="UP001500393">
    <property type="component" value="Unassembled WGS sequence"/>
</dbReference>
<dbReference type="EMBL" id="BAAAOS010000066">
    <property type="protein sequence ID" value="GAA1617003.1"/>
    <property type="molecule type" value="Genomic_DNA"/>
</dbReference>
<reference evidence="1 2" key="1">
    <citation type="journal article" date="2019" name="Int. J. Syst. Evol. Microbiol.">
        <title>The Global Catalogue of Microorganisms (GCM) 10K type strain sequencing project: providing services to taxonomists for standard genome sequencing and annotation.</title>
        <authorList>
            <consortium name="The Broad Institute Genomics Platform"/>
            <consortium name="The Broad Institute Genome Sequencing Center for Infectious Disease"/>
            <person name="Wu L."/>
            <person name="Ma J."/>
        </authorList>
    </citation>
    <scope>NUCLEOTIDE SEQUENCE [LARGE SCALE GENOMIC DNA]</scope>
    <source>
        <strain evidence="1 2">JCM 14969</strain>
    </source>
</reference>